<feature type="region of interest" description="Disordered" evidence="4">
    <location>
        <begin position="1193"/>
        <end position="1225"/>
    </location>
</feature>
<evidence type="ECO:0000256" key="1">
    <source>
        <dbReference type="ARBA" id="ARBA00022737"/>
    </source>
</evidence>
<dbReference type="SMART" id="SM00248">
    <property type="entry name" value="ANK"/>
    <property type="match status" value="5"/>
</dbReference>
<dbReference type="Pfam" id="PF24883">
    <property type="entry name" value="NPHP3_N"/>
    <property type="match status" value="1"/>
</dbReference>
<dbReference type="Pfam" id="PF12796">
    <property type="entry name" value="Ank_2"/>
    <property type="match status" value="1"/>
</dbReference>
<reference evidence="6 7" key="1">
    <citation type="submission" date="2018-02" db="EMBL/GenBank/DDBJ databases">
        <title>The genomes of Aspergillus section Nigri reveals drivers in fungal speciation.</title>
        <authorList>
            <consortium name="DOE Joint Genome Institute"/>
            <person name="Vesth T.C."/>
            <person name="Nybo J."/>
            <person name="Theobald S."/>
            <person name="Brandl J."/>
            <person name="Frisvad J.C."/>
            <person name="Nielsen K.F."/>
            <person name="Lyhne E.K."/>
            <person name="Kogle M.E."/>
            <person name="Kuo A."/>
            <person name="Riley R."/>
            <person name="Clum A."/>
            <person name="Nolan M."/>
            <person name="Lipzen A."/>
            <person name="Salamov A."/>
            <person name="Henrissat B."/>
            <person name="Wiebenga A."/>
            <person name="De vries R.P."/>
            <person name="Grigoriev I.V."/>
            <person name="Mortensen U.H."/>
            <person name="Andersen M.R."/>
            <person name="Baker S.E."/>
        </authorList>
    </citation>
    <scope>NUCLEOTIDE SEQUENCE [LARGE SCALE GENOMIC DNA]</scope>
    <source>
        <strain evidence="6 7">CBS 115571</strain>
    </source>
</reference>
<dbReference type="InterPro" id="IPR027417">
    <property type="entry name" value="P-loop_NTPase"/>
</dbReference>
<keyword evidence="3" id="KW-0175">Coiled coil</keyword>
<keyword evidence="2" id="KW-0040">ANK repeat</keyword>
<feature type="repeat" description="ANK" evidence="2">
    <location>
        <begin position="896"/>
        <end position="928"/>
    </location>
</feature>
<feature type="compositionally biased region" description="Polar residues" evidence="4">
    <location>
        <begin position="39"/>
        <end position="52"/>
    </location>
</feature>
<dbReference type="Gene3D" id="3.40.50.300">
    <property type="entry name" value="P-loop containing nucleotide triphosphate hydrolases"/>
    <property type="match status" value="1"/>
</dbReference>
<protein>
    <recommendedName>
        <fullName evidence="5">Nephrocystin 3-like N-terminal domain-containing protein</fullName>
    </recommendedName>
</protein>
<dbReference type="SUPFAM" id="SSF52540">
    <property type="entry name" value="P-loop containing nucleoside triphosphate hydrolases"/>
    <property type="match status" value="1"/>
</dbReference>
<feature type="domain" description="Nephrocystin 3-like N-terminal" evidence="5">
    <location>
        <begin position="399"/>
        <end position="571"/>
    </location>
</feature>
<dbReference type="InterPro" id="IPR036770">
    <property type="entry name" value="Ankyrin_rpt-contain_sf"/>
</dbReference>
<dbReference type="InterPro" id="IPR002110">
    <property type="entry name" value="Ankyrin_rpt"/>
</dbReference>
<accession>A0A2V5HCU9</accession>
<evidence type="ECO:0000256" key="3">
    <source>
        <dbReference type="SAM" id="Coils"/>
    </source>
</evidence>
<feature type="compositionally biased region" description="Basic and acidic residues" evidence="4">
    <location>
        <begin position="57"/>
        <end position="72"/>
    </location>
</feature>
<dbReference type="Proteomes" id="UP000249829">
    <property type="component" value="Unassembled WGS sequence"/>
</dbReference>
<gene>
    <name evidence="6" type="ORF">BO99DRAFT_360998</name>
</gene>
<evidence type="ECO:0000313" key="7">
    <source>
        <dbReference type="Proteomes" id="UP000249829"/>
    </source>
</evidence>
<dbReference type="OMA" id="MVGKACL"/>
<dbReference type="PANTHER" id="PTHR10039:SF16">
    <property type="entry name" value="GPI INOSITOL-DEACYLASE"/>
    <property type="match status" value="1"/>
</dbReference>
<proteinExistence type="predicted"/>
<sequence>MRRLRQKVSHGWDCIWHRETNADRGSTSSNRTRHDPDQPTEQQLKESATSSVLCRDSTPKEKYHCEDPEPRDISQGNSATLPKHTQHHDTQHSLAYVVKDEDAGEKSKPDEPSQEDHHNKGQARDLWNEAFEKLSPATRAQLRAFGYEPVSRTSQQEQSLNTIIKVLQQKQKQCDEEAWTFDVGQHKIIVRDYASKCATWVQLIGDLVVPFAPSQAAGPWGLIKKVLEVPVAFDKQMTALLGTVDRVLQVTHRARVYEVIYSAEDGGIEETLHRDLVNVYQATLELLSYSTDLLSTSTTERVLKGMFDQTTGLFSDLAAKERELNYTASACESKRSAESDVKILQHMQALQGYLPRIDSRVTAFLERLEEKDALEILDWVSSVKYGENHNLVRGNRTQGTGDWLLQHRIFRQWEDSSSTAVLWLRGSPGTGKTFLTSRVIDHVEGTLRTTANDEGFAYFYCNRTEDIRTRPLAVAQSYVRQLSSCAIKISSCYIQSKLRICYEEQRIRAASLDLALCKTLLIESLNLYPRTTLILDAFDECDPASRKELLRLFEELLRVSRRPVRLFIASRPDGDIRSRFQSHPNIEIQATDNRDDIQMYIRQRIPDVIADEELHAPVMSALLEKCDGMFQWTALQLDQLAKCVSAETILECLGILSRTLDETYDRLYQEMYDRGSHDRKLAQRAFQWVLAVNTPLSRQQLLEVIRVNPEHDGVELCAPITSDELLSLCRNLLVIDSEQDLWRVSHLSVAEYFEQRDGWHNVAVNLMASKVCLQVMLSEIYWGRLMGSSLPSELGAEVDYSPVLMRYSAFNWHKHLQRLENSPVAMDDDLAPVTGLLEKFLGAPEASSAQYRLWAPLEDMEPADCSILAVCRYGFVQILVDWWRRAELSPVWSDDIGPSPTMVAVRNGHAPIVQALLQKGVSIAAQANSMTGLTPLKAAVSQGQVEVVRILLEEVNRDFSSQEATDDCSPSILESCSRFTSSALEAAILNTDLTMLRLLVCVGFADANLRLPLSDYGSVLVLAAGLGWLEGSQCLVEEGGADVDLLLHHGAYGSALAAAAWCSRRSAKVLELMKYFVESRQANVNLPLHTGLHGSALAAAVDAGAPRAIRYLLDVGMANVNMPLPGHPHGTVLAIATSKVRSTVRLTRKSRRLLDAKEQVRWMLIVRLLLAAGAQVVIDLGHGWTADAAEALVSGQTDDESDDNSDKGSDDNWVGGSDSESDDYSNSHWLDSYNHDSDNDWDDEFDDGDDNNLSMKRYQNLIQRLKSRHAHAVDRYRTPCLNPFGELMRDIERERDELKSLLEQAKAQAESAWD</sequence>
<feature type="coiled-coil region" evidence="3">
    <location>
        <begin position="1255"/>
        <end position="1311"/>
    </location>
</feature>
<keyword evidence="7" id="KW-1185">Reference proteome</keyword>
<dbReference type="PROSITE" id="PS50297">
    <property type="entry name" value="ANK_REP_REGION"/>
    <property type="match status" value="2"/>
</dbReference>
<dbReference type="InterPro" id="IPR056884">
    <property type="entry name" value="NPHP3-like_N"/>
</dbReference>
<dbReference type="SUPFAM" id="SSF48403">
    <property type="entry name" value="Ankyrin repeat"/>
    <property type="match status" value="1"/>
</dbReference>
<evidence type="ECO:0000259" key="5">
    <source>
        <dbReference type="Pfam" id="PF24883"/>
    </source>
</evidence>
<evidence type="ECO:0000256" key="2">
    <source>
        <dbReference type="PROSITE-ProRule" id="PRU00023"/>
    </source>
</evidence>
<feature type="repeat" description="ANK" evidence="2">
    <location>
        <begin position="931"/>
        <end position="953"/>
    </location>
</feature>
<dbReference type="EMBL" id="KZ825138">
    <property type="protein sequence ID" value="PYI19053.1"/>
    <property type="molecule type" value="Genomic_DNA"/>
</dbReference>
<organism evidence="6 7">
    <name type="scientific">Aspergillus violaceofuscus (strain CBS 115571)</name>
    <dbReference type="NCBI Taxonomy" id="1450538"/>
    <lineage>
        <taxon>Eukaryota</taxon>
        <taxon>Fungi</taxon>
        <taxon>Dikarya</taxon>
        <taxon>Ascomycota</taxon>
        <taxon>Pezizomycotina</taxon>
        <taxon>Eurotiomycetes</taxon>
        <taxon>Eurotiomycetidae</taxon>
        <taxon>Eurotiales</taxon>
        <taxon>Aspergillaceae</taxon>
        <taxon>Aspergillus</taxon>
    </lineage>
</organism>
<name>A0A2V5HCU9_ASPV1</name>
<dbReference type="PANTHER" id="PTHR10039">
    <property type="entry name" value="AMELOGENIN"/>
    <property type="match status" value="1"/>
</dbReference>
<dbReference type="PROSITE" id="PS50088">
    <property type="entry name" value="ANK_REPEAT"/>
    <property type="match status" value="2"/>
</dbReference>
<dbReference type="STRING" id="1450538.A0A2V5HCU9"/>
<evidence type="ECO:0000256" key="4">
    <source>
        <dbReference type="SAM" id="MobiDB-lite"/>
    </source>
</evidence>
<dbReference type="Gene3D" id="1.25.40.20">
    <property type="entry name" value="Ankyrin repeat-containing domain"/>
    <property type="match status" value="1"/>
</dbReference>
<feature type="region of interest" description="Disordered" evidence="4">
    <location>
        <begin position="18"/>
        <end position="122"/>
    </location>
</feature>
<feature type="compositionally biased region" description="Basic and acidic residues" evidence="4">
    <location>
        <begin position="98"/>
        <end position="122"/>
    </location>
</feature>
<keyword evidence="1" id="KW-0677">Repeat</keyword>
<evidence type="ECO:0000313" key="6">
    <source>
        <dbReference type="EMBL" id="PYI19053.1"/>
    </source>
</evidence>